<keyword evidence="2" id="KW-0723">Serine/threonine-protein kinase</keyword>
<dbReference type="FunFam" id="1.10.510.10:FF:000397">
    <property type="entry name" value="Serine/threonine-protein kinase KIN4"/>
    <property type="match status" value="1"/>
</dbReference>
<feature type="compositionally biased region" description="Low complexity" evidence="11">
    <location>
        <begin position="178"/>
        <end position="188"/>
    </location>
</feature>
<evidence type="ECO:0000256" key="10">
    <source>
        <dbReference type="PROSITE-ProRule" id="PRU10141"/>
    </source>
</evidence>
<dbReference type="GO" id="GO:0005524">
    <property type="term" value="F:ATP binding"/>
    <property type="evidence" value="ECO:0007669"/>
    <property type="project" value="UniProtKB-UniRule"/>
</dbReference>
<dbReference type="GO" id="GO:0005737">
    <property type="term" value="C:cytoplasm"/>
    <property type="evidence" value="ECO:0007669"/>
    <property type="project" value="UniProtKB-ARBA"/>
</dbReference>
<dbReference type="GO" id="GO:0000011">
    <property type="term" value="P:vacuole inheritance"/>
    <property type="evidence" value="ECO:0007669"/>
    <property type="project" value="UniProtKB-ARBA"/>
</dbReference>
<dbReference type="EMBL" id="JACCJB010000006">
    <property type="protein sequence ID" value="KAF6226503.1"/>
    <property type="molecule type" value="Genomic_DNA"/>
</dbReference>
<keyword evidence="6" id="KW-0418">Kinase</keyword>
<evidence type="ECO:0000313" key="13">
    <source>
        <dbReference type="EMBL" id="KAF6226503.1"/>
    </source>
</evidence>
<dbReference type="PROSITE" id="PS50011">
    <property type="entry name" value="PROTEIN_KINASE_DOM"/>
    <property type="match status" value="1"/>
</dbReference>
<evidence type="ECO:0000256" key="5">
    <source>
        <dbReference type="ARBA" id="ARBA00022741"/>
    </source>
</evidence>
<comment type="caution">
    <text evidence="13">The sequence shown here is derived from an EMBL/GenBank/DDBJ whole genome shotgun (WGS) entry which is preliminary data.</text>
</comment>
<feature type="compositionally biased region" description="Low complexity" evidence="11">
    <location>
        <begin position="236"/>
        <end position="245"/>
    </location>
</feature>
<comment type="catalytic activity">
    <reaction evidence="8">
        <text>L-threonyl-[protein] + ATP = O-phospho-L-threonyl-[protein] + ADP + H(+)</text>
        <dbReference type="Rhea" id="RHEA:46608"/>
        <dbReference type="Rhea" id="RHEA-COMP:11060"/>
        <dbReference type="Rhea" id="RHEA-COMP:11605"/>
        <dbReference type="ChEBI" id="CHEBI:15378"/>
        <dbReference type="ChEBI" id="CHEBI:30013"/>
        <dbReference type="ChEBI" id="CHEBI:30616"/>
        <dbReference type="ChEBI" id="CHEBI:61977"/>
        <dbReference type="ChEBI" id="CHEBI:456216"/>
        <dbReference type="EC" id="2.7.11.1"/>
    </reaction>
</comment>
<dbReference type="PROSITE" id="PS00107">
    <property type="entry name" value="PROTEIN_KINASE_ATP"/>
    <property type="match status" value="1"/>
</dbReference>
<dbReference type="GO" id="GO:0035556">
    <property type="term" value="P:intracellular signal transduction"/>
    <property type="evidence" value="ECO:0007669"/>
    <property type="project" value="TreeGrafter"/>
</dbReference>
<dbReference type="Proteomes" id="UP000593566">
    <property type="component" value="Unassembled WGS sequence"/>
</dbReference>
<dbReference type="AlphaFoldDB" id="A0A8H6FG13"/>
<dbReference type="FunFam" id="3.30.200.20:FF:000042">
    <property type="entry name" value="Aurora kinase A"/>
    <property type="match status" value="1"/>
</dbReference>
<feature type="compositionally biased region" description="Polar residues" evidence="11">
    <location>
        <begin position="758"/>
        <end position="774"/>
    </location>
</feature>
<gene>
    <name evidence="13" type="ORF">HO133_009369</name>
</gene>
<evidence type="ECO:0000256" key="1">
    <source>
        <dbReference type="ARBA" id="ARBA00012513"/>
    </source>
</evidence>
<dbReference type="InterPro" id="IPR008271">
    <property type="entry name" value="Ser/Thr_kinase_AS"/>
</dbReference>
<feature type="compositionally biased region" description="Polar residues" evidence="11">
    <location>
        <begin position="25"/>
        <end position="38"/>
    </location>
</feature>
<dbReference type="InterPro" id="IPR017441">
    <property type="entry name" value="Protein_kinase_ATP_BS"/>
</dbReference>
<dbReference type="GO" id="GO:0004674">
    <property type="term" value="F:protein serine/threonine kinase activity"/>
    <property type="evidence" value="ECO:0007669"/>
    <property type="project" value="UniProtKB-KW"/>
</dbReference>
<feature type="region of interest" description="Disordered" evidence="11">
    <location>
        <begin position="1"/>
        <end position="256"/>
    </location>
</feature>
<keyword evidence="7 10" id="KW-0067">ATP-binding</keyword>
<dbReference type="GO" id="GO:0045033">
    <property type="term" value="P:peroxisome inheritance"/>
    <property type="evidence" value="ECO:0007669"/>
    <property type="project" value="UniProtKB-ARBA"/>
</dbReference>
<feature type="compositionally biased region" description="Polar residues" evidence="11">
    <location>
        <begin position="1"/>
        <end position="11"/>
    </location>
</feature>
<feature type="domain" description="Protein kinase" evidence="12">
    <location>
        <begin position="323"/>
        <end position="616"/>
    </location>
</feature>
<dbReference type="PANTHER" id="PTHR24346:SF110">
    <property type="entry name" value="NON-SPECIFIC SERINE_THREONINE PROTEIN KINASE"/>
    <property type="match status" value="1"/>
</dbReference>
<reference evidence="13 14" key="1">
    <citation type="journal article" date="2020" name="Genomics">
        <title>Complete, high-quality genomes from long-read metagenomic sequencing of two wolf lichen thalli reveals enigmatic genome architecture.</title>
        <authorList>
            <person name="McKenzie S.K."/>
            <person name="Walston R.F."/>
            <person name="Allen J.L."/>
        </authorList>
    </citation>
    <scope>NUCLEOTIDE SEQUENCE [LARGE SCALE GENOMIC DNA]</scope>
    <source>
        <strain evidence="13">WasteWater1</strain>
    </source>
</reference>
<evidence type="ECO:0000256" key="3">
    <source>
        <dbReference type="ARBA" id="ARBA00022553"/>
    </source>
</evidence>
<feature type="compositionally biased region" description="Basic and acidic residues" evidence="11">
    <location>
        <begin position="1055"/>
        <end position="1067"/>
    </location>
</feature>
<feature type="compositionally biased region" description="Polar residues" evidence="11">
    <location>
        <begin position="1132"/>
        <end position="1144"/>
    </location>
</feature>
<accession>A0A8H6FG13</accession>
<organism evidence="13 14">
    <name type="scientific">Letharia lupina</name>
    <dbReference type="NCBI Taxonomy" id="560253"/>
    <lineage>
        <taxon>Eukaryota</taxon>
        <taxon>Fungi</taxon>
        <taxon>Dikarya</taxon>
        <taxon>Ascomycota</taxon>
        <taxon>Pezizomycotina</taxon>
        <taxon>Lecanoromycetes</taxon>
        <taxon>OSLEUM clade</taxon>
        <taxon>Lecanoromycetidae</taxon>
        <taxon>Lecanorales</taxon>
        <taxon>Lecanorineae</taxon>
        <taxon>Parmeliaceae</taxon>
        <taxon>Letharia</taxon>
    </lineage>
</organism>
<feature type="compositionally biased region" description="Polar residues" evidence="11">
    <location>
        <begin position="921"/>
        <end position="937"/>
    </location>
</feature>
<feature type="compositionally biased region" description="Polar residues" evidence="11">
    <location>
        <begin position="955"/>
        <end position="977"/>
    </location>
</feature>
<dbReference type="InterPro" id="IPR000719">
    <property type="entry name" value="Prot_kinase_dom"/>
</dbReference>
<dbReference type="Pfam" id="PF00069">
    <property type="entry name" value="Pkinase"/>
    <property type="match status" value="1"/>
</dbReference>
<feature type="compositionally biased region" description="Polar residues" evidence="11">
    <location>
        <begin position="809"/>
        <end position="830"/>
    </location>
</feature>
<keyword evidence="5 10" id="KW-0547">Nucleotide-binding</keyword>
<keyword evidence="4" id="KW-0808">Transferase</keyword>
<evidence type="ECO:0000256" key="2">
    <source>
        <dbReference type="ARBA" id="ARBA00022527"/>
    </source>
</evidence>
<keyword evidence="3" id="KW-0597">Phosphoprotein</keyword>
<dbReference type="EC" id="2.7.11.1" evidence="1"/>
<feature type="compositionally biased region" description="Basic and acidic residues" evidence="11">
    <location>
        <begin position="1015"/>
        <end position="1032"/>
    </location>
</feature>
<dbReference type="InterPro" id="IPR011009">
    <property type="entry name" value="Kinase-like_dom_sf"/>
</dbReference>
<sequence>MQVASQQTQSPVGPGTYAVDPSLASRRQYSQQTSQAGDQSQSHSQPRSSPHSSTRPSTRPSGNGNQTLEPDASQQAPYQSSAGAYHSNSSTPRGQDMASTTHASPIIPTTSSSPPHQQSRRDQRGQQSHQARPPISPPPRTSSNQRGQSIGLPSNAPLADRTASSRQTAQAIDERQSASRSAAAESLSGGEPGIDNDAAAARSRRRGPTSSEGPQRATSTREPGSQQSPTAVENRSASNVASAASHTRPGRDESQIINRVVVDDPAVDLKREQERQLESVPGLAVVNNVTAEDVGRAAPRSRQDYSASAGNPGRRKETRFGEYILGQTLGEGEFGKVKLGWKKNGEVQVAIKLIRRESLGQNPSRLPKIYREVSILRGLEHPNIVKLHEMIETPPYIGIILEYASGGELFDYILNHRYLKDNTARKLFAQLVSGVGYLHKKGIVHRDLKLENLLLDRNRNIVITDFGFANTFDPRDELGEDIEKKLTDREFVRRMDLERVQNGSRRGDLMATSCGSPCYAAPELVVTDSLYTGRKVDVWSCGVILYAMLAGYLPFDDDPANPEGDNINLLYKYITTTALTFPEYVTPHARDLLRRILVADPRQRADLFEVARHSWLSDFAHVVAQVTSSTTTVGEIANTTVTAGRVSLFHTVSYMCFAATFALNLDVLLAKLKLTLFSLDPQDAPLLVRSASVREPAKAHPSNMSPVGALTHQGKIDPEQAIEKAKAPRDPKRRTVQVEYVAPQSQTVRGEGLPLISSPATDVSPQAASTGQQKTRARAGNEGPEPVPRQYSATTKSSLQDASVAPAPRSSQAYQQGPNRTQYRPSSSQRDMAPPSRPPKDLPRSVSESTSAFGPLPTSTVTRPTTGGSMASTAGRLPSRGNSYSQPLPPTVAPTNAEGRLAQPKSGKQYNISAPIPQSGPYGQNESIGLPSTQQYEPPTLGDHRDQSRGHKRSNTLGNFFRTGSISGGRSQPQSPGEPQREKRYPPTSMKAPIAADSPRQSTDSRRPSFSFGRKSSDLRKITDLPKQEKPRRFSLLPASFSLKGFTSTGSGKDASNEMRPTSERRPSSNVQSALSSRAQSRPQTMAYSRGQSGGNSYGQEENFPATYDGSRDRARDSPVQQTRRKDVPSRGGQQSEYDNPQTETPHDPYPTSKPLQPGQSYLDTPTESQISINHRRERPVYPQGFNEYEEEAAGTSIAQNRSGRGPNVLQKNNRKFADAYEEDADPSYGVGGQHAGTSGAARRVMDFFRRRGKARAGEERV</sequence>
<dbReference type="RefSeq" id="XP_037155056.1">
    <property type="nucleotide sequence ID" value="XM_037300230.1"/>
</dbReference>
<dbReference type="PROSITE" id="PS00108">
    <property type="entry name" value="PROTEIN_KINASE_ST"/>
    <property type="match status" value="1"/>
</dbReference>
<evidence type="ECO:0000256" key="8">
    <source>
        <dbReference type="ARBA" id="ARBA00047899"/>
    </source>
</evidence>
<feature type="compositionally biased region" description="Polar residues" evidence="11">
    <location>
        <begin position="846"/>
        <end position="872"/>
    </location>
</feature>
<dbReference type="GeneID" id="59337764"/>
<comment type="catalytic activity">
    <reaction evidence="9">
        <text>L-seryl-[protein] + ATP = O-phospho-L-seryl-[protein] + ADP + H(+)</text>
        <dbReference type="Rhea" id="RHEA:17989"/>
        <dbReference type="Rhea" id="RHEA-COMP:9863"/>
        <dbReference type="Rhea" id="RHEA-COMP:11604"/>
        <dbReference type="ChEBI" id="CHEBI:15378"/>
        <dbReference type="ChEBI" id="CHEBI:29999"/>
        <dbReference type="ChEBI" id="CHEBI:30616"/>
        <dbReference type="ChEBI" id="CHEBI:83421"/>
        <dbReference type="ChEBI" id="CHEBI:456216"/>
        <dbReference type="EC" id="2.7.11.1"/>
    </reaction>
</comment>
<proteinExistence type="predicted"/>
<dbReference type="SMART" id="SM00220">
    <property type="entry name" value="S_TKc"/>
    <property type="match status" value="1"/>
</dbReference>
<evidence type="ECO:0000256" key="6">
    <source>
        <dbReference type="ARBA" id="ARBA00022777"/>
    </source>
</evidence>
<feature type="compositionally biased region" description="Polar residues" evidence="11">
    <location>
        <begin position="1154"/>
        <end position="1173"/>
    </location>
</feature>
<evidence type="ECO:0000256" key="9">
    <source>
        <dbReference type="ARBA" id="ARBA00048679"/>
    </source>
</evidence>
<protein>
    <recommendedName>
        <fullName evidence="1">non-specific serine/threonine protein kinase</fullName>
        <ecNumber evidence="1">2.7.11.1</ecNumber>
    </recommendedName>
</protein>
<evidence type="ECO:0000256" key="11">
    <source>
        <dbReference type="SAM" id="MobiDB-lite"/>
    </source>
</evidence>
<dbReference type="SUPFAM" id="SSF56112">
    <property type="entry name" value="Protein kinase-like (PK-like)"/>
    <property type="match status" value="1"/>
</dbReference>
<evidence type="ECO:0000256" key="4">
    <source>
        <dbReference type="ARBA" id="ARBA00022679"/>
    </source>
</evidence>
<feature type="compositionally biased region" description="Polar residues" evidence="11">
    <location>
        <begin position="791"/>
        <end position="801"/>
    </location>
</feature>
<keyword evidence="14" id="KW-1185">Reference proteome</keyword>
<dbReference type="Gene3D" id="1.10.510.10">
    <property type="entry name" value="Transferase(Phosphotransferase) domain 1"/>
    <property type="match status" value="1"/>
</dbReference>
<dbReference type="PANTHER" id="PTHR24346">
    <property type="entry name" value="MAP/MICROTUBULE AFFINITY-REGULATING KINASE"/>
    <property type="match status" value="1"/>
</dbReference>
<feature type="compositionally biased region" description="Low complexity" evidence="11">
    <location>
        <begin position="39"/>
        <end position="61"/>
    </location>
</feature>
<evidence type="ECO:0000256" key="7">
    <source>
        <dbReference type="ARBA" id="ARBA00022840"/>
    </source>
</evidence>
<feature type="binding site" evidence="10">
    <location>
        <position position="352"/>
    </location>
    <ligand>
        <name>ATP</name>
        <dbReference type="ChEBI" id="CHEBI:30616"/>
    </ligand>
</feature>
<feature type="region of interest" description="Disordered" evidence="11">
    <location>
        <begin position="723"/>
        <end position="1210"/>
    </location>
</feature>
<feature type="compositionally biased region" description="Low complexity" evidence="11">
    <location>
        <begin position="99"/>
        <end position="117"/>
    </location>
</feature>
<feature type="compositionally biased region" description="Polar residues" evidence="11">
    <location>
        <begin position="1068"/>
        <end position="1091"/>
    </location>
</feature>
<evidence type="ECO:0000313" key="14">
    <source>
        <dbReference type="Proteomes" id="UP000593566"/>
    </source>
</evidence>
<name>A0A8H6FG13_9LECA</name>
<feature type="region of interest" description="Disordered" evidence="11">
    <location>
        <begin position="294"/>
        <end position="314"/>
    </location>
</feature>
<feature type="compositionally biased region" description="Polar residues" evidence="11">
    <location>
        <begin position="62"/>
        <end position="93"/>
    </location>
</feature>
<feature type="compositionally biased region" description="Polar residues" evidence="11">
    <location>
        <begin position="208"/>
        <end position="235"/>
    </location>
</feature>
<evidence type="ECO:0000259" key="12">
    <source>
        <dbReference type="PROSITE" id="PS50011"/>
    </source>
</evidence>